<dbReference type="GO" id="GO:0001717">
    <property type="term" value="P:conversion of seryl-tRNAsec to selenocys-tRNAsec"/>
    <property type="evidence" value="ECO:0007669"/>
    <property type="project" value="UniProtKB-UniRule"/>
</dbReference>
<keyword evidence="4 8" id="KW-0663">Pyridoxal phosphate</keyword>
<name>D5XCJ3_THEPJ</name>
<dbReference type="InterPro" id="IPR004534">
    <property type="entry name" value="SelA_trans"/>
</dbReference>
<evidence type="ECO:0000256" key="6">
    <source>
        <dbReference type="ARBA" id="ARBA00023266"/>
    </source>
</evidence>
<dbReference type="PANTHER" id="PTHR32328:SF0">
    <property type="entry name" value="L-SERYL-TRNA(SEC) SELENIUM TRANSFERASE"/>
    <property type="match status" value="1"/>
</dbReference>
<dbReference type="InterPro" id="IPR015421">
    <property type="entry name" value="PyrdxlP-dep_Trfase_major"/>
</dbReference>
<evidence type="ECO:0000256" key="5">
    <source>
        <dbReference type="ARBA" id="ARBA00022917"/>
    </source>
</evidence>
<organism evidence="11 12">
    <name type="scientific">Thermincola potens (strain JR)</name>
    <dbReference type="NCBI Taxonomy" id="635013"/>
    <lineage>
        <taxon>Bacteria</taxon>
        <taxon>Bacillati</taxon>
        <taxon>Bacillota</taxon>
        <taxon>Clostridia</taxon>
        <taxon>Eubacteriales</taxon>
        <taxon>Thermincolaceae</taxon>
        <taxon>Thermincola</taxon>
    </lineage>
</organism>
<feature type="modified residue" description="N6-(pyridoxal phosphate)lysine" evidence="8 9">
    <location>
        <position position="301"/>
    </location>
</feature>
<dbReference type="Proteomes" id="UP000002377">
    <property type="component" value="Chromosome"/>
</dbReference>
<evidence type="ECO:0000256" key="9">
    <source>
        <dbReference type="PIRSR" id="PIRSR618319-50"/>
    </source>
</evidence>
<accession>D5XCJ3</accession>
<dbReference type="NCBIfam" id="TIGR00474">
    <property type="entry name" value="selA"/>
    <property type="match status" value="1"/>
</dbReference>
<dbReference type="InterPro" id="IPR018319">
    <property type="entry name" value="SelA-like"/>
</dbReference>
<dbReference type="PANTHER" id="PTHR32328">
    <property type="entry name" value="L-SERYL-TRNA(SEC) SELENIUM TRANSFERASE"/>
    <property type="match status" value="1"/>
</dbReference>
<evidence type="ECO:0000313" key="12">
    <source>
        <dbReference type="Proteomes" id="UP000002377"/>
    </source>
</evidence>
<dbReference type="Pfam" id="PF03841">
    <property type="entry name" value="SelA"/>
    <property type="match status" value="1"/>
</dbReference>
<proteinExistence type="inferred from homology"/>
<dbReference type="GO" id="GO:0001514">
    <property type="term" value="P:selenocysteine incorporation"/>
    <property type="evidence" value="ECO:0007669"/>
    <property type="project" value="UniProtKB-UniRule"/>
</dbReference>
<comment type="pathway">
    <text evidence="8">Aminoacyl-tRNA biosynthesis; selenocysteinyl-tRNA(Sec) biosynthesis; selenocysteinyl-tRNA(Sec) from L-seryl-tRNA(Sec) (bacterial route): step 1/1.</text>
</comment>
<keyword evidence="2 8" id="KW-0963">Cytoplasm</keyword>
<keyword evidence="12" id="KW-1185">Reference proteome</keyword>
<dbReference type="GO" id="GO:0004125">
    <property type="term" value="F:L-seryl-tRNA(Sec) selenium transferase activity"/>
    <property type="evidence" value="ECO:0007669"/>
    <property type="project" value="UniProtKB-UniRule"/>
</dbReference>
<dbReference type="InterPro" id="IPR015424">
    <property type="entry name" value="PyrdxlP-dep_Trfase"/>
</dbReference>
<dbReference type="OrthoDB" id="9787096at2"/>
<evidence type="ECO:0000256" key="2">
    <source>
        <dbReference type="ARBA" id="ARBA00022490"/>
    </source>
</evidence>
<dbReference type="Gene3D" id="3.40.640.10">
    <property type="entry name" value="Type I PLP-dependent aspartate aminotransferase-like (Major domain)"/>
    <property type="match status" value="1"/>
</dbReference>
<evidence type="ECO:0000259" key="10">
    <source>
        <dbReference type="Pfam" id="PF12390"/>
    </source>
</evidence>
<protein>
    <recommendedName>
        <fullName evidence="8">L-seryl-tRNA(Sec) selenium transferase</fullName>
        <ecNumber evidence="8">2.9.1.1</ecNumber>
    </recommendedName>
    <alternativeName>
        <fullName evidence="8">Selenocysteine synthase</fullName>
        <shortName evidence="8">Sec synthase</shortName>
    </alternativeName>
    <alternativeName>
        <fullName evidence="8">Selenocysteinyl-tRNA(Sec) synthase</fullName>
    </alternativeName>
</protein>
<dbReference type="UniPathway" id="UPA00906">
    <property type="reaction ID" value="UER00896"/>
</dbReference>
<dbReference type="KEGG" id="tjr:TherJR_0752"/>
<comment type="subcellular location">
    <subcellularLocation>
        <location evidence="8">Cytoplasm</location>
    </subcellularLocation>
</comment>
<keyword evidence="5 8" id="KW-0648">Protein biosynthesis</keyword>
<comment type="cofactor">
    <cofactor evidence="1 8 9">
        <name>pyridoxal 5'-phosphate</name>
        <dbReference type="ChEBI" id="CHEBI:597326"/>
    </cofactor>
</comment>
<dbReference type="EC" id="2.9.1.1" evidence="8"/>
<feature type="domain" description="L-seryl-tRNA selenium transferase N-terminal" evidence="10">
    <location>
        <begin position="8"/>
        <end position="47"/>
    </location>
</feature>
<comment type="catalytic activity">
    <reaction evidence="8">
        <text>L-seryl-tRNA(Sec) + selenophosphate + H(+) = L-selenocysteinyl-tRNA(Sec) + phosphate</text>
        <dbReference type="Rhea" id="RHEA:22728"/>
        <dbReference type="Rhea" id="RHEA-COMP:9742"/>
        <dbReference type="Rhea" id="RHEA-COMP:9743"/>
        <dbReference type="ChEBI" id="CHEBI:15378"/>
        <dbReference type="ChEBI" id="CHEBI:16144"/>
        <dbReference type="ChEBI" id="CHEBI:43474"/>
        <dbReference type="ChEBI" id="CHEBI:78533"/>
        <dbReference type="ChEBI" id="CHEBI:78573"/>
        <dbReference type="EC" id="2.9.1.1"/>
    </reaction>
</comment>
<dbReference type="HAMAP" id="MF_00423">
    <property type="entry name" value="SelA"/>
    <property type="match status" value="1"/>
</dbReference>
<evidence type="ECO:0000256" key="3">
    <source>
        <dbReference type="ARBA" id="ARBA00022679"/>
    </source>
</evidence>
<keyword evidence="6 8" id="KW-0711">Selenium</keyword>
<evidence type="ECO:0000313" key="11">
    <source>
        <dbReference type="EMBL" id="ADG81619.1"/>
    </source>
</evidence>
<evidence type="ECO:0000256" key="8">
    <source>
        <dbReference type="HAMAP-Rule" id="MF_00423"/>
    </source>
</evidence>
<dbReference type="HOGENOM" id="CLU_038142_1_0_9"/>
<comment type="similarity">
    <text evidence="7 8">Belongs to the SelA family.</text>
</comment>
<keyword evidence="3 8" id="KW-0808">Transferase</keyword>
<sequence>MVDKNRLLRQLPAINIILQTAEIQALIREYGHPLVSEAAGEVVQQLREKILKAAEEDYRGLDQEITLKNIIAMLMQRVYEKVQPRLRRVINATGIVLHTNLGRAILGQKVTEALTEVASGYSNLELDLSTGERGSRYAHVEGLICRLTGAEAALVVNNNAAAVLLVLNTLAKDKEVVVSRGQLVEIGGSFRIPDVMRQSGAILVEVGTTNKTHLADYLRAITENTALLLKVHTSNYRIIGFTSEVSVSELAQIGHAKGIPVYEDLGSGVLVDFRNYGLTYEPTVQDSIRAGVDLVSFSGDKLFGGPQAGIIAGRRELIEQCKKNPLTRALRVDKLTFAALEATLRIYFDENRALMEIPTLQMLTIPYGDLLKRVKRNARNLSKALGGNAKVEVIQGFSQVGGGALPEENIPSPLVAVKPVYVSVNWLEEHLRGAGTPILARIQKDQLLLDYRTILPDEENEVISVISELLANSSRLVEQEVSF</sequence>
<dbReference type="Gene3D" id="3.90.1150.180">
    <property type="match status" value="1"/>
</dbReference>
<dbReference type="STRING" id="635013.TherJR_0752"/>
<gene>
    <name evidence="8" type="primary">selA</name>
    <name evidence="11" type="ordered locus">TherJR_0752</name>
</gene>
<reference evidence="11 12" key="1">
    <citation type="submission" date="2010-05" db="EMBL/GenBank/DDBJ databases">
        <title>Complete sequence of Thermincola sp. JR.</title>
        <authorList>
            <consortium name="US DOE Joint Genome Institute"/>
            <person name="Lucas S."/>
            <person name="Copeland A."/>
            <person name="Lapidus A."/>
            <person name="Cheng J.-F."/>
            <person name="Bruce D."/>
            <person name="Goodwin L."/>
            <person name="Pitluck S."/>
            <person name="Chertkov O."/>
            <person name="Detter J.C."/>
            <person name="Han C."/>
            <person name="Tapia R."/>
            <person name="Land M."/>
            <person name="Hauser L."/>
            <person name="Kyrpides N."/>
            <person name="Mikhailova N."/>
            <person name="Hazen T.C."/>
            <person name="Woyke T."/>
        </authorList>
    </citation>
    <scope>NUCLEOTIDE SEQUENCE [LARGE SCALE GENOMIC DNA]</scope>
    <source>
        <strain evidence="11 12">JR</strain>
    </source>
</reference>
<dbReference type="AlphaFoldDB" id="D5XCJ3"/>
<comment type="function">
    <text evidence="8">Converts seryl-tRNA(Sec) to selenocysteinyl-tRNA(Sec) required for selenoprotein biosynthesis.</text>
</comment>
<dbReference type="SUPFAM" id="SSF53383">
    <property type="entry name" value="PLP-dependent transferases"/>
    <property type="match status" value="1"/>
</dbReference>
<dbReference type="eggNOG" id="COG1921">
    <property type="taxonomic scope" value="Bacteria"/>
</dbReference>
<dbReference type="InterPro" id="IPR025862">
    <property type="entry name" value="SelA_trans_N_dom"/>
</dbReference>
<evidence type="ECO:0000256" key="4">
    <source>
        <dbReference type="ARBA" id="ARBA00022898"/>
    </source>
</evidence>
<evidence type="ECO:0000256" key="7">
    <source>
        <dbReference type="ARBA" id="ARBA00044507"/>
    </source>
</evidence>
<dbReference type="GO" id="GO:0005737">
    <property type="term" value="C:cytoplasm"/>
    <property type="evidence" value="ECO:0007669"/>
    <property type="project" value="UniProtKB-SubCell"/>
</dbReference>
<dbReference type="EMBL" id="CP002028">
    <property type="protein sequence ID" value="ADG81619.1"/>
    <property type="molecule type" value="Genomic_DNA"/>
</dbReference>
<dbReference type="Pfam" id="PF12390">
    <property type="entry name" value="Se-cys_synth_N"/>
    <property type="match status" value="1"/>
</dbReference>
<evidence type="ECO:0000256" key="1">
    <source>
        <dbReference type="ARBA" id="ARBA00001933"/>
    </source>
</evidence>
<dbReference type="RefSeq" id="WP_013119640.1">
    <property type="nucleotide sequence ID" value="NC_014152.1"/>
</dbReference>